<sequence length="115" mass="13261">MMTRADRTDRMKALSNLALGIIRRCGERCTIDRAGARCRLSEVRYNEFRLTLSRLIDDKDRTSTLDVRFEGKTVLHVEWIPDKVVRTSYRPGSWEARLLRYDRTPALAGSASLTD</sequence>
<comment type="caution">
    <text evidence="1">The sequence shown here is derived from an EMBL/GenBank/DDBJ whole genome shotgun (WGS) entry which is preliminary data.</text>
</comment>
<dbReference type="EMBL" id="RDRA01000011">
    <property type="protein sequence ID" value="RXG93027.1"/>
    <property type="molecule type" value="Genomic_DNA"/>
</dbReference>
<evidence type="ECO:0000313" key="2">
    <source>
        <dbReference type="Proteomes" id="UP000289946"/>
    </source>
</evidence>
<name>A0ABY0DI40_9BRAD</name>
<reference evidence="1 2" key="1">
    <citation type="submission" date="2018-10" db="EMBL/GenBank/DDBJ databases">
        <title>Bradyrhizobium sp. nov., isolated from effective nodules of peanut in China.</title>
        <authorList>
            <person name="Li Y."/>
        </authorList>
    </citation>
    <scope>NUCLEOTIDE SEQUENCE [LARGE SCALE GENOMIC DNA]</scope>
    <source>
        <strain evidence="1 2">CCBAU 51781</strain>
    </source>
</reference>
<evidence type="ECO:0008006" key="3">
    <source>
        <dbReference type="Google" id="ProtNLM"/>
    </source>
</evidence>
<keyword evidence="2" id="KW-1185">Reference proteome</keyword>
<dbReference type="RefSeq" id="WP_128940521.1">
    <property type="nucleotide sequence ID" value="NZ_RDRA01000011.1"/>
</dbReference>
<evidence type="ECO:0000313" key="1">
    <source>
        <dbReference type="EMBL" id="RXG93027.1"/>
    </source>
</evidence>
<organism evidence="1 2">
    <name type="scientific">Bradyrhizobium zhanjiangense</name>
    <dbReference type="NCBI Taxonomy" id="1325107"/>
    <lineage>
        <taxon>Bacteria</taxon>
        <taxon>Pseudomonadati</taxon>
        <taxon>Pseudomonadota</taxon>
        <taxon>Alphaproteobacteria</taxon>
        <taxon>Hyphomicrobiales</taxon>
        <taxon>Nitrobacteraceae</taxon>
        <taxon>Bradyrhizobium</taxon>
    </lineage>
</organism>
<gene>
    <name evidence="1" type="ORF">EAS62_20230</name>
</gene>
<dbReference type="Proteomes" id="UP000289946">
    <property type="component" value="Unassembled WGS sequence"/>
</dbReference>
<proteinExistence type="predicted"/>
<accession>A0ABY0DI40</accession>
<protein>
    <recommendedName>
        <fullName evidence="3">WYL domain-containing protein</fullName>
    </recommendedName>
</protein>